<dbReference type="EMBL" id="WEIA01000009">
    <property type="protein sequence ID" value="NLR22629.1"/>
    <property type="molecule type" value="Genomic_DNA"/>
</dbReference>
<dbReference type="AlphaFoldDB" id="A0A8I2H7U8"/>
<reference evidence="16 18" key="2">
    <citation type="submission" date="2023-10" db="EMBL/GenBank/DDBJ databases">
        <title>To unveil natural product biosynthetic capacity in Pseudoalteromonas.</title>
        <authorList>
            <person name="Wang J."/>
        </authorList>
    </citation>
    <scope>NUCLEOTIDE SEQUENCE [LARGE SCALE GENOMIC DNA]</scope>
    <source>
        <strain evidence="16 18">DSM 15914</strain>
    </source>
</reference>
<evidence type="ECO:0000313" key="18">
    <source>
        <dbReference type="Proteomes" id="UP001304419"/>
    </source>
</evidence>
<evidence type="ECO:0000256" key="5">
    <source>
        <dbReference type="ARBA" id="ARBA00022617"/>
    </source>
</evidence>
<comment type="subcellular location">
    <subcellularLocation>
        <location evidence="2">Cell membrane</location>
        <topology evidence="2">Multi-pass membrane protein</topology>
    </subcellularLocation>
</comment>
<name>A0A8I2H7U8_9GAMM</name>
<evidence type="ECO:0000256" key="6">
    <source>
        <dbReference type="ARBA" id="ARBA00022692"/>
    </source>
</evidence>
<keyword evidence="6 13" id="KW-0812">Transmembrane</keyword>
<comment type="cofactor">
    <cofactor evidence="1">
        <name>heme b</name>
        <dbReference type="ChEBI" id="CHEBI:60344"/>
    </cofactor>
</comment>
<keyword evidence="10" id="KW-0408">Iron</keyword>
<feature type="domain" description="Cytochrome b561 bacterial/Ni-hydrogenase" evidence="14">
    <location>
        <begin position="7"/>
        <end position="175"/>
    </location>
</feature>
<evidence type="ECO:0000256" key="7">
    <source>
        <dbReference type="ARBA" id="ARBA00022723"/>
    </source>
</evidence>
<dbReference type="EMBL" id="CP137578">
    <property type="protein sequence ID" value="WOX29555.1"/>
    <property type="molecule type" value="Genomic_DNA"/>
</dbReference>
<sequence>MIDQTTRFNLAMRVLHWSMALLIFAMIFAGLAMVRALEPWQLTLLGLHKSFGVLALLLFLLRFLIRIKSSTPSLPSGMSTIQVKLAKFSHWLLYALMLIIPTSGLLMQYYAARPIVVFDFFTIPAAMVPHIEYFAVFREGHSLAILLLITVLAVHIGAALYHHFIRKDGVLKSML</sequence>
<feature type="transmembrane region" description="Helical" evidence="13">
    <location>
        <begin position="143"/>
        <end position="165"/>
    </location>
</feature>
<keyword evidence="4" id="KW-1003">Cell membrane</keyword>
<evidence type="ECO:0000313" key="16">
    <source>
        <dbReference type="EMBL" id="WOX29555.1"/>
    </source>
</evidence>
<dbReference type="Pfam" id="PF01292">
    <property type="entry name" value="Ni_hydr_CYTB"/>
    <property type="match status" value="1"/>
</dbReference>
<dbReference type="InterPro" id="IPR016174">
    <property type="entry name" value="Di-haem_cyt_TM"/>
</dbReference>
<gene>
    <name evidence="15" type="ORF">F9Y85_15215</name>
    <name evidence="16" type="ORF">R5H13_04625</name>
</gene>
<evidence type="ECO:0000256" key="12">
    <source>
        <dbReference type="ARBA" id="ARBA00037975"/>
    </source>
</evidence>
<evidence type="ECO:0000256" key="8">
    <source>
        <dbReference type="ARBA" id="ARBA00022982"/>
    </source>
</evidence>
<reference evidence="15" key="1">
    <citation type="submission" date="2019-10" db="EMBL/GenBank/DDBJ databases">
        <authorList>
            <person name="Paulsen S."/>
        </authorList>
    </citation>
    <scope>NUCLEOTIDE SEQUENCE</scope>
    <source>
        <strain evidence="15">LMG 19692</strain>
    </source>
</reference>
<dbReference type="GO" id="GO:0022904">
    <property type="term" value="P:respiratory electron transport chain"/>
    <property type="evidence" value="ECO:0007669"/>
    <property type="project" value="InterPro"/>
</dbReference>
<dbReference type="GO" id="GO:0020037">
    <property type="term" value="F:heme binding"/>
    <property type="evidence" value="ECO:0007669"/>
    <property type="project" value="TreeGrafter"/>
</dbReference>
<dbReference type="GO" id="GO:0046872">
    <property type="term" value="F:metal ion binding"/>
    <property type="evidence" value="ECO:0007669"/>
    <property type="project" value="UniProtKB-KW"/>
</dbReference>
<dbReference type="SUPFAM" id="SSF81342">
    <property type="entry name" value="Transmembrane di-heme cytochromes"/>
    <property type="match status" value="1"/>
</dbReference>
<evidence type="ECO:0000259" key="14">
    <source>
        <dbReference type="Pfam" id="PF01292"/>
    </source>
</evidence>
<keyword evidence="3" id="KW-0813">Transport</keyword>
<keyword evidence="11 13" id="KW-0472">Membrane</keyword>
<dbReference type="InterPro" id="IPR052168">
    <property type="entry name" value="Cytochrome_b561_oxidase"/>
</dbReference>
<evidence type="ECO:0000313" key="15">
    <source>
        <dbReference type="EMBL" id="NLR22629.1"/>
    </source>
</evidence>
<keyword evidence="9 13" id="KW-1133">Transmembrane helix</keyword>
<dbReference type="GO" id="GO:0005886">
    <property type="term" value="C:plasma membrane"/>
    <property type="evidence" value="ECO:0007669"/>
    <property type="project" value="UniProtKB-SubCell"/>
</dbReference>
<evidence type="ECO:0000313" key="17">
    <source>
        <dbReference type="Proteomes" id="UP000646877"/>
    </source>
</evidence>
<comment type="similarity">
    <text evidence="12">Belongs to the cytochrome b561 family.</text>
</comment>
<dbReference type="PANTHER" id="PTHR30529:SF6">
    <property type="entry name" value="BLL0291 PROTEIN"/>
    <property type="match status" value="1"/>
</dbReference>
<accession>A0A8I2H7U8</accession>
<organism evidence="15 17">
    <name type="scientific">Pseudoalteromonas maricaloris</name>
    <dbReference type="NCBI Taxonomy" id="184924"/>
    <lineage>
        <taxon>Bacteria</taxon>
        <taxon>Pseudomonadati</taxon>
        <taxon>Pseudomonadota</taxon>
        <taxon>Gammaproteobacteria</taxon>
        <taxon>Alteromonadales</taxon>
        <taxon>Pseudoalteromonadaceae</taxon>
        <taxon>Pseudoalteromonas</taxon>
    </lineage>
</organism>
<feature type="transmembrane region" description="Helical" evidence="13">
    <location>
        <begin position="91"/>
        <end position="110"/>
    </location>
</feature>
<dbReference type="Proteomes" id="UP000646877">
    <property type="component" value="Unassembled WGS sequence"/>
</dbReference>
<evidence type="ECO:0000256" key="11">
    <source>
        <dbReference type="ARBA" id="ARBA00023136"/>
    </source>
</evidence>
<evidence type="ECO:0000256" key="10">
    <source>
        <dbReference type="ARBA" id="ARBA00023004"/>
    </source>
</evidence>
<evidence type="ECO:0000256" key="4">
    <source>
        <dbReference type="ARBA" id="ARBA00022475"/>
    </source>
</evidence>
<protein>
    <submittedName>
        <fullName evidence="15">Cytochrome b</fullName>
    </submittedName>
</protein>
<dbReference type="InterPro" id="IPR011577">
    <property type="entry name" value="Cyt_b561_bac/Ni-Hgenase"/>
</dbReference>
<dbReference type="GO" id="GO:0009055">
    <property type="term" value="F:electron transfer activity"/>
    <property type="evidence" value="ECO:0007669"/>
    <property type="project" value="InterPro"/>
</dbReference>
<evidence type="ECO:0000256" key="13">
    <source>
        <dbReference type="SAM" id="Phobius"/>
    </source>
</evidence>
<proteinExistence type="inferred from homology"/>
<dbReference type="PANTHER" id="PTHR30529">
    <property type="entry name" value="CYTOCHROME B561"/>
    <property type="match status" value="1"/>
</dbReference>
<evidence type="ECO:0000256" key="9">
    <source>
        <dbReference type="ARBA" id="ARBA00022989"/>
    </source>
</evidence>
<dbReference type="RefSeq" id="WP_130126728.1">
    <property type="nucleotide sequence ID" value="NZ_CBCSDF010000014.1"/>
</dbReference>
<dbReference type="Gene3D" id="1.20.950.20">
    <property type="entry name" value="Transmembrane di-heme cytochromes, Chain C"/>
    <property type="match status" value="1"/>
</dbReference>
<dbReference type="Proteomes" id="UP001304419">
    <property type="component" value="Chromosome 1"/>
</dbReference>
<feature type="transmembrane region" description="Helical" evidence="13">
    <location>
        <begin position="116"/>
        <end position="136"/>
    </location>
</feature>
<keyword evidence="8" id="KW-0249">Electron transport</keyword>
<keyword evidence="5" id="KW-0349">Heme</keyword>
<keyword evidence="18" id="KW-1185">Reference proteome</keyword>
<feature type="transmembrane region" description="Helical" evidence="13">
    <location>
        <begin position="46"/>
        <end position="65"/>
    </location>
</feature>
<keyword evidence="7" id="KW-0479">Metal-binding</keyword>
<evidence type="ECO:0000256" key="2">
    <source>
        <dbReference type="ARBA" id="ARBA00004651"/>
    </source>
</evidence>
<evidence type="ECO:0000256" key="1">
    <source>
        <dbReference type="ARBA" id="ARBA00001970"/>
    </source>
</evidence>
<evidence type="ECO:0000256" key="3">
    <source>
        <dbReference type="ARBA" id="ARBA00022448"/>
    </source>
</evidence>